<dbReference type="GO" id="GO:0005737">
    <property type="term" value="C:cytoplasm"/>
    <property type="evidence" value="ECO:0007669"/>
    <property type="project" value="TreeGrafter"/>
</dbReference>
<proteinExistence type="predicted"/>
<dbReference type="EMBL" id="BSXU01002668">
    <property type="protein sequence ID" value="GMG39050.1"/>
    <property type="molecule type" value="Genomic_DNA"/>
</dbReference>
<feature type="domain" description="Manganese/iron superoxide dismutase C-terminal" evidence="2">
    <location>
        <begin position="200"/>
        <end position="237"/>
    </location>
</feature>
<keyword evidence="4" id="KW-1185">Reference proteome</keyword>
<evidence type="ECO:0000259" key="2">
    <source>
        <dbReference type="Pfam" id="PF02777"/>
    </source>
</evidence>
<evidence type="ECO:0000313" key="3">
    <source>
        <dbReference type="EMBL" id="GMG39050.1"/>
    </source>
</evidence>
<evidence type="ECO:0000256" key="1">
    <source>
        <dbReference type="ARBA" id="ARBA00037226"/>
    </source>
</evidence>
<sequence>MFAKRTLVSRVGSIKPVRFFNSTSLKKQELIIRQDDASSPTIQAPTIERLKKDAGIPGVISPNVLNDVWFNQVSFKLEDLKYGMAESINRTDLESCFVVQSNSLNSNPFLGNRKSASDMMDEYTLTTNNKVIDQYYKVLTKTAKEPSEDLVFQSTSSIYNMYYFLSSLKPTNQQIEKPNSSVLLQTPDINEKITNVPTLDLVKWIDTSFGSLEEFKALFLSSAASIKGNGYTWLLHRFMKPGNGDTRADSKKYSSLVILNTYNHGTPHEFRSGQVSSARKYRERSASLEKIEKGETSTESDEASLGIPTIEEAKDVYEPYASTFEPLLAVGVNPSFYVRDYGVYGKEKYLENVWNAIDWSVVEGRFSLSSDKKL</sequence>
<protein>
    <submittedName>
        <fullName evidence="3">Unnamed protein product</fullName>
    </submittedName>
</protein>
<comment type="caution">
    <text evidence="3">The sequence shown here is derived from an EMBL/GenBank/DDBJ whole genome shotgun (WGS) entry which is preliminary data.</text>
</comment>
<dbReference type="InterPro" id="IPR036314">
    <property type="entry name" value="SOD_C_sf"/>
</dbReference>
<dbReference type="InterPro" id="IPR019832">
    <property type="entry name" value="Mn/Fe_SOD_C"/>
</dbReference>
<dbReference type="PANTHER" id="PTHR43595">
    <property type="entry name" value="37S RIBOSOMAL PROTEIN S26, MITOCHONDRIAL"/>
    <property type="match status" value="1"/>
</dbReference>
<dbReference type="Pfam" id="PF02777">
    <property type="entry name" value="Sod_Fe_C"/>
    <property type="match status" value="1"/>
</dbReference>
<dbReference type="GO" id="GO:0046872">
    <property type="term" value="F:metal ion binding"/>
    <property type="evidence" value="ECO:0007669"/>
    <property type="project" value="InterPro"/>
</dbReference>
<dbReference type="AlphaFoldDB" id="A0A9W6Z0J7"/>
<organism evidence="3 4">
    <name type="scientific">Ambrosiozyma monospora</name>
    <name type="common">Yeast</name>
    <name type="synonym">Endomycopsis monosporus</name>
    <dbReference type="NCBI Taxonomy" id="43982"/>
    <lineage>
        <taxon>Eukaryota</taxon>
        <taxon>Fungi</taxon>
        <taxon>Dikarya</taxon>
        <taxon>Ascomycota</taxon>
        <taxon>Saccharomycotina</taxon>
        <taxon>Pichiomycetes</taxon>
        <taxon>Pichiales</taxon>
        <taxon>Pichiaceae</taxon>
        <taxon>Ambrosiozyma</taxon>
    </lineage>
</organism>
<dbReference type="Proteomes" id="UP001165063">
    <property type="component" value="Unassembled WGS sequence"/>
</dbReference>
<dbReference type="PANTHER" id="PTHR43595:SF1">
    <property type="entry name" value="SMALL RIBOSOMAL SUBUNIT PROTEIN MS43"/>
    <property type="match status" value="1"/>
</dbReference>
<name>A0A9W6Z0J7_AMBMO</name>
<gene>
    <name evidence="3" type="ORF">Amon01_000506700</name>
</gene>
<evidence type="ECO:0000313" key="4">
    <source>
        <dbReference type="Proteomes" id="UP001165063"/>
    </source>
</evidence>
<dbReference type="Gene3D" id="3.55.40.20">
    <property type="entry name" value="Iron/manganese superoxide dismutase, C-terminal domain"/>
    <property type="match status" value="1"/>
</dbReference>
<accession>A0A9W6Z0J7</accession>
<dbReference type="SUPFAM" id="SSF54719">
    <property type="entry name" value="Fe,Mn superoxide dismutase (SOD), C-terminal domain"/>
    <property type="match status" value="1"/>
</dbReference>
<dbReference type="OrthoDB" id="275227at2759"/>
<comment type="function">
    <text evidence="1">Component of the mitochondrial ribosome (mitoribosome), a dedicated translation machinery responsible for the synthesis of mitochondrial genome-encoded proteins, including at least some of the essential transmembrane subunits of the mitochondrial respiratory chain. The mitoribosomes are attached to the mitochondrial inner membrane and translation products are cotranslationally integrated into the membrane.</text>
</comment>
<reference evidence="3" key="1">
    <citation type="submission" date="2023-04" db="EMBL/GenBank/DDBJ databases">
        <title>Ambrosiozyma monospora NBRC 1965.</title>
        <authorList>
            <person name="Ichikawa N."/>
            <person name="Sato H."/>
            <person name="Tonouchi N."/>
        </authorList>
    </citation>
    <scope>NUCLEOTIDE SEQUENCE</scope>
    <source>
        <strain evidence="3">NBRC 1965</strain>
    </source>
</reference>
<dbReference type="GO" id="GO:0004784">
    <property type="term" value="F:superoxide dismutase activity"/>
    <property type="evidence" value="ECO:0007669"/>
    <property type="project" value="InterPro"/>
</dbReference>